<protein>
    <submittedName>
        <fullName evidence="2">Uncharacterized protein</fullName>
    </submittedName>
</protein>
<evidence type="ECO:0000313" key="2">
    <source>
        <dbReference type="EMBL" id="ELQ33614.1"/>
    </source>
</evidence>
<dbReference type="Proteomes" id="UP000011086">
    <property type="component" value="Unassembled WGS sequence"/>
</dbReference>
<keyword evidence="1" id="KW-1133">Transmembrane helix</keyword>
<dbReference type="EMBL" id="JH792880">
    <property type="protein sequence ID" value="ELQ33614.1"/>
    <property type="molecule type" value="Genomic_DNA"/>
</dbReference>
<evidence type="ECO:0000256" key="1">
    <source>
        <dbReference type="SAM" id="Phobius"/>
    </source>
</evidence>
<keyword evidence="1" id="KW-0472">Membrane</keyword>
<feature type="transmembrane region" description="Helical" evidence="1">
    <location>
        <begin position="6"/>
        <end position="29"/>
    </location>
</feature>
<sequence length="45" mass="4526">MGDSETVLIGVLVPVVAVGLAVLGLFFVARQKATAGRIILSTGVS</sequence>
<accession>A0AA97NNZ6</accession>
<gene>
    <name evidence="2" type="ORF">OOU_Y34scaffold00920g1</name>
</gene>
<name>A0AA97NNZ6_PYRO3</name>
<organism evidence="2">
    <name type="scientific">Pyricularia oryzae (strain Y34)</name>
    <name type="common">Rice blast fungus</name>
    <name type="synonym">Magnaporthe oryzae</name>
    <dbReference type="NCBI Taxonomy" id="1143189"/>
    <lineage>
        <taxon>Eukaryota</taxon>
        <taxon>Fungi</taxon>
        <taxon>Dikarya</taxon>
        <taxon>Ascomycota</taxon>
        <taxon>Pezizomycotina</taxon>
        <taxon>Sordariomycetes</taxon>
        <taxon>Sordariomycetidae</taxon>
        <taxon>Magnaporthales</taxon>
        <taxon>Pyriculariaceae</taxon>
        <taxon>Pyricularia</taxon>
    </lineage>
</organism>
<reference evidence="2" key="1">
    <citation type="journal article" date="2012" name="PLoS Genet.">
        <title>Comparative analysis of the genomes of two field isolates of the rice blast fungus Magnaporthe oryzae.</title>
        <authorList>
            <person name="Xue M."/>
            <person name="Yang J."/>
            <person name="Li Z."/>
            <person name="Hu S."/>
            <person name="Yao N."/>
            <person name="Dean R.A."/>
            <person name="Zhao W."/>
            <person name="Shen M."/>
            <person name="Zhang H."/>
            <person name="Li C."/>
            <person name="Liu L."/>
            <person name="Cao L."/>
            <person name="Xu X."/>
            <person name="Xing Y."/>
            <person name="Hsiang T."/>
            <person name="Zhang Z."/>
            <person name="Xu J.R."/>
            <person name="Peng Y.L."/>
        </authorList>
    </citation>
    <scope>NUCLEOTIDE SEQUENCE</scope>
    <source>
        <strain evidence="2">Y34</strain>
    </source>
</reference>
<proteinExistence type="predicted"/>
<keyword evidence="1" id="KW-0812">Transmembrane</keyword>
<dbReference type="AlphaFoldDB" id="A0AA97NNZ6"/>